<dbReference type="CDD" id="cd17932">
    <property type="entry name" value="DEXQc_UvrD"/>
    <property type="match status" value="1"/>
</dbReference>
<evidence type="ECO:0000259" key="12">
    <source>
        <dbReference type="PROSITE" id="PS51198"/>
    </source>
</evidence>
<dbReference type="AlphaFoldDB" id="A0A0G0ZBI8"/>
<keyword evidence="6" id="KW-0238">DNA-binding</keyword>
<evidence type="ECO:0000259" key="13">
    <source>
        <dbReference type="PROSITE" id="PS51217"/>
    </source>
</evidence>
<evidence type="ECO:0000256" key="4">
    <source>
        <dbReference type="ARBA" id="ARBA00022806"/>
    </source>
</evidence>
<evidence type="ECO:0000256" key="5">
    <source>
        <dbReference type="ARBA" id="ARBA00022840"/>
    </source>
</evidence>
<dbReference type="GO" id="GO:0016887">
    <property type="term" value="F:ATP hydrolysis activity"/>
    <property type="evidence" value="ECO:0007669"/>
    <property type="project" value="RHEA"/>
</dbReference>
<dbReference type="GO" id="GO:0003677">
    <property type="term" value="F:DNA binding"/>
    <property type="evidence" value="ECO:0007669"/>
    <property type="project" value="UniProtKB-KW"/>
</dbReference>
<dbReference type="PROSITE" id="PS51217">
    <property type="entry name" value="UVRD_HELICASE_CTER"/>
    <property type="match status" value="1"/>
</dbReference>
<keyword evidence="5 11" id="KW-0067">ATP-binding</keyword>
<evidence type="ECO:0000256" key="6">
    <source>
        <dbReference type="ARBA" id="ARBA00023125"/>
    </source>
</evidence>
<feature type="binding site" evidence="11">
    <location>
        <begin position="28"/>
        <end position="35"/>
    </location>
    <ligand>
        <name>ATP</name>
        <dbReference type="ChEBI" id="CHEBI:30616"/>
    </ligand>
</feature>
<dbReference type="Pfam" id="PF00580">
    <property type="entry name" value="UvrD-helicase"/>
    <property type="match status" value="1"/>
</dbReference>
<dbReference type="CDD" id="cd18807">
    <property type="entry name" value="SF1_C_UvrD"/>
    <property type="match status" value="1"/>
</dbReference>
<dbReference type="SUPFAM" id="SSF52540">
    <property type="entry name" value="P-loop containing nucleoside triphosphate hydrolases"/>
    <property type="match status" value="1"/>
</dbReference>
<dbReference type="GO" id="GO:0000725">
    <property type="term" value="P:recombinational repair"/>
    <property type="evidence" value="ECO:0007669"/>
    <property type="project" value="TreeGrafter"/>
</dbReference>
<dbReference type="Pfam" id="PF13361">
    <property type="entry name" value="UvrD_C"/>
    <property type="match status" value="2"/>
</dbReference>
<feature type="domain" description="UvrD-like helicase C-terminal" evidence="13">
    <location>
        <begin position="282"/>
        <end position="510"/>
    </location>
</feature>
<comment type="catalytic activity">
    <reaction evidence="8">
        <text>Couples ATP hydrolysis with the unwinding of duplex DNA by translocating in the 3'-5' direction.</text>
        <dbReference type="EC" id="5.6.2.4"/>
    </reaction>
</comment>
<comment type="catalytic activity">
    <reaction evidence="10">
        <text>ATP + H2O = ADP + phosphate + H(+)</text>
        <dbReference type="Rhea" id="RHEA:13065"/>
        <dbReference type="ChEBI" id="CHEBI:15377"/>
        <dbReference type="ChEBI" id="CHEBI:15378"/>
        <dbReference type="ChEBI" id="CHEBI:30616"/>
        <dbReference type="ChEBI" id="CHEBI:43474"/>
        <dbReference type="ChEBI" id="CHEBI:456216"/>
        <dbReference type="EC" id="5.6.2.4"/>
    </reaction>
</comment>
<evidence type="ECO:0000256" key="3">
    <source>
        <dbReference type="ARBA" id="ARBA00022801"/>
    </source>
</evidence>
<dbReference type="PATRIC" id="fig|1618442.3.peg.970"/>
<evidence type="ECO:0000256" key="7">
    <source>
        <dbReference type="ARBA" id="ARBA00023235"/>
    </source>
</evidence>
<dbReference type="PROSITE" id="PS51198">
    <property type="entry name" value="UVRD_HELICASE_ATP_BIND"/>
    <property type="match status" value="1"/>
</dbReference>
<evidence type="ECO:0000256" key="2">
    <source>
        <dbReference type="ARBA" id="ARBA00022741"/>
    </source>
</evidence>
<dbReference type="Proteomes" id="UP000034320">
    <property type="component" value="Unassembled WGS sequence"/>
</dbReference>
<evidence type="ECO:0000256" key="8">
    <source>
        <dbReference type="ARBA" id="ARBA00034617"/>
    </source>
</evidence>
<dbReference type="GO" id="GO:0033202">
    <property type="term" value="C:DNA helicase complex"/>
    <property type="evidence" value="ECO:0007669"/>
    <property type="project" value="TreeGrafter"/>
</dbReference>
<dbReference type="Gene3D" id="1.10.486.10">
    <property type="entry name" value="PCRA, domain 4"/>
    <property type="match status" value="2"/>
</dbReference>
<keyword evidence="4 11" id="KW-0347">Helicase</keyword>
<dbReference type="InterPro" id="IPR013986">
    <property type="entry name" value="DExx_box_DNA_helicase_dom_sf"/>
</dbReference>
<sequence length="595" mass="68699">MVSDILKHLNKEQQEAVKHLKGPSLILAGAGSGKTRVLTNKVIYLIREGIHPENILMVTFTNKAAREMQERIKKYATSPLTTTFHSLCARLLRREGKYLGIPPAFLIYDDIDSKEAVIEAMNRLSIDRKSLNPNAVAATIAQAKNELIDEKEYRDFARGFFQEEVARVYPVYQKILKDNYAVDFEDLIFSIVRLFTSEKQILSKYRELFQFILVDEYQDTNKAQYELVKLLAGERNNLTVVGDASQSIYAWRGADFRNISRFQKDFPEASVFHLEKNYRSTQTILDAAHAIIEKNVSHPILKLWTEKGSGERIKIYEAANEHDEAAFIASELSGYKLSEVAVLYRTNAQSRIIEEVLLHQGIPYVLVGGTRFYERKEIKDVLAYLKLRVNPHESVSLKRAEKIGKRRLEKFFKYLEKTAKKTKEQKSTLAQLDEILETTAYLDLFDKKNPQELARLENIKELRSVAAEFPDMTLFLENVALIEQESTPEHLNGADDTEKVTLMTMHAAKGLEFKAVFLVGMEEGLFPHSMTLMDPYELEEERRLCYVGITRAKEKLYLTYARRRLYFGMRTQNMISRFLSEIPESLIEITYPDFF</sequence>
<protein>
    <recommendedName>
        <fullName evidence="9">DNA 3'-5' helicase</fullName>
        <ecNumber evidence="9">5.6.2.4</ecNumber>
    </recommendedName>
</protein>
<dbReference type="GO" id="GO:0043138">
    <property type="term" value="F:3'-5' DNA helicase activity"/>
    <property type="evidence" value="ECO:0007669"/>
    <property type="project" value="UniProtKB-EC"/>
</dbReference>
<comment type="similarity">
    <text evidence="1">Belongs to the helicase family. UvrD subfamily.</text>
</comment>
<keyword evidence="2 11" id="KW-0547">Nucleotide-binding</keyword>
<dbReference type="Gene3D" id="1.10.10.160">
    <property type="match status" value="1"/>
</dbReference>
<evidence type="ECO:0000256" key="1">
    <source>
        <dbReference type="ARBA" id="ARBA00009922"/>
    </source>
</evidence>
<comment type="caution">
    <text evidence="14">The sequence shown here is derived from an EMBL/GenBank/DDBJ whole genome shotgun (WGS) entry which is preliminary data.</text>
</comment>
<gene>
    <name evidence="14" type="ORF">UV09_C0023G0026</name>
</gene>
<dbReference type="InterPro" id="IPR014017">
    <property type="entry name" value="DNA_helicase_UvrD-like_C"/>
</dbReference>
<dbReference type="PANTHER" id="PTHR11070">
    <property type="entry name" value="UVRD / RECB / PCRA DNA HELICASE FAMILY MEMBER"/>
    <property type="match status" value="1"/>
</dbReference>
<reference evidence="14 15" key="1">
    <citation type="journal article" date="2015" name="Nature">
        <title>rRNA introns, odd ribosomes, and small enigmatic genomes across a large radiation of phyla.</title>
        <authorList>
            <person name="Brown C.T."/>
            <person name="Hug L.A."/>
            <person name="Thomas B.C."/>
            <person name="Sharon I."/>
            <person name="Castelle C.J."/>
            <person name="Singh A."/>
            <person name="Wilkins M.J."/>
            <person name="Williams K.H."/>
            <person name="Banfield J.F."/>
        </authorList>
    </citation>
    <scope>NUCLEOTIDE SEQUENCE [LARGE SCALE GENOMIC DNA]</scope>
</reference>
<accession>A0A0G0ZBI8</accession>
<dbReference type="EMBL" id="LCDD01000023">
    <property type="protein sequence ID" value="KKS46072.1"/>
    <property type="molecule type" value="Genomic_DNA"/>
</dbReference>
<feature type="domain" description="UvrD-like helicase ATP-binding" evidence="12">
    <location>
        <begin position="7"/>
        <end position="281"/>
    </location>
</feature>
<dbReference type="EC" id="5.6.2.4" evidence="9"/>
<evidence type="ECO:0000313" key="14">
    <source>
        <dbReference type="EMBL" id="KKS46072.1"/>
    </source>
</evidence>
<organism evidence="14 15">
    <name type="scientific">Candidatus Gottesmanbacteria bacterium GW2011_GWA2_42_18</name>
    <dbReference type="NCBI Taxonomy" id="1618442"/>
    <lineage>
        <taxon>Bacteria</taxon>
        <taxon>Candidatus Gottesmaniibacteriota</taxon>
    </lineage>
</organism>
<dbReference type="InterPro" id="IPR027417">
    <property type="entry name" value="P-loop_NTPase"/>
</dbReference>
<dbReference type="GO" id="GO:0005524">
    <property type="term" value="F:ATP binding"/>
    <property type="evidence" value="ECO:0007669"/>
    <property type="project" value="UniProtKB-UniRule"/>
</dbReference>
<name>A0A0G0ZBI8_9BACT</name>
<keyword evidence="3 11" id="KW-0378">Hydrolase</keyword>
<evidence type="ECO:0000256" key="11">
    <source>
        <dbReference type="PROSITE-ProRule" id="PRU00560"/>
    </source>
</evidence>
<dbReference type="InterPro" id="IPR014016">
    <property type="entry name" value="UvrD-like_ATP-bd"/>
</dbReference>
<proteinExistence type="inferred from homology"/>
<keyword evidence="7" id="KW-0413">Isomerase</keyword>
<dbReference type="InterPro" id="IPR000212">
    <property type="entry name" value="DNA_helicase_UvrD/REP"/>
</dbReference>
<evidence type="ECO:0000256" key="9">
    <source>
        <dbReference type="ARBA" id="ARBA00034808"/>
    </source>
</evidence>
<evidence type="ECO:0000256" key="10">
    <source>
        <dbReference type="ARBA" id="ARBA00048988"/>
    </source>
</evidence>
<dbReference type="GO" id="GO:0005829">
    <property type="term" value="C:cytosol"/>
    <property type="evidence" value="ECO:0007669"/>
    <property type="project" value="TreeGrafter"/>
</dbReference>
<dbReference type="PANTHER" id="PTHR11070:SF2">
    <property type="entry name" value="ATP-DEPENDENT DNA HELICASE SRS2"/>
    <property type="match status" value="1"/>
</dbReference>
<evidence type="ECO:0000313" key="15">
    <source>
        <dbReference type="Proteomes" id="UP000034320"/>
    </source>
</evidence>
<dbReference type="Gene3D" id="3.40.50.300">
    <property type="entry name" value="P-loop containing nucleotide triphosphate hydrolases"/>
    <property type="match status" value="3"/>
</dbReference>